<sequence length="586" mass="67457">MRIRLFGIVLLAALQLAFSDLHEHEHEHKHLHEIFDDYWAYQLSVNPYLAGNSGITEANAQLPDASTEALQAREAAYQTFLSRLQEVSYERLTSQDQISYRLFERQLRNGIEAHALREYLLPLNGWWDYHATFAEQPNRMPFSTVRDYENYLSRLQAFPAMNAQYLGRLRMGIEAGVVRPRVVLENYIPTVEALISEEAADSRFMLPFERFPASVSEAERTRLREEALRIIGAEVLPAYRELAAFLRDEYYAATPEAIGISQVPGGAAYYEYLVRFYTTLDVSAGEIHQTGLAEVARIRAEMLEVIEETGFEGDFDEFVTYLRTDPKFYAQSAEELMMRTALVLKQMDGALPGFFGRLPRMPYGLREVPAYLAPRMTTAYYNSPSQDGTRAGFYFVNTYDLPSRPLYEIEALSFHEAVPGHHLQLALQQELEGLPEFRRNSSVTVFVEGWALYAEWLGLEMGFYQDPYSNFGRLTYEMWRALRLVVDTGIHAKGWTRQQAIDYMAENSALTLLNIRNEVDRYIFWPGQALAYKTGEIKIRELRREAEEALGDSFDIRAFHDMVLANGSITLEVLEQEVRAWIDDNR</sequence>
<dbReference type="OrthoDB" id="9760040at2"/>
<dbReference type="KEGG" id="cprv:CYPRO_0289"/>
<dbReference type="RefSeq" id="WP_114982857.1">
    <property type="nucleotide sequence ID" value="NZ_CP027806.1"/>
</dbReference>
<protein>
    <submittedName>
        <fullName evidence="1">Uncharacterized conserved protein, DUF885 familyt</fullName>
    </submittedName>
</protein>
<keyword evidence="2" id="KW-1185">Reference proteome</keyword>
<dbReference type="EMBL" id="CP027806">
    <property type="protein sequence ID" value="AXI99576.1"/>
    <property type="molecule type" value="Genomic_DNA"/>
</dbReference>
<evidence type="ECO:0000313" key="1">
    <source>
        <dbReference type="EMBL" id="AXI99576.1"/>
    </source>
</evidence>
<name>A0A345UGH5_9BACT</name>
<dbReference type="PANTHER" id="PTHR33361:SF2">
    <property type="entry name" value="DUF885 DOMAIN-CONTAINING PROTEIN"/>
    <property type="match status" value="1"/>
</dbReference>
<reference evidence="1 2" key="1">
    <citation type="submission" date="2018-03" db="EMBL/GenBank/DDBJ databases">
        <title>Phenotypic and genomic properties of Cyclonatronum proteinivorum gen. nov., sp. nov., a haloalkaliphilic bacteroidete from soda lakes possessing Na+-translocating rhodopsin.</title>
        <authorList>
            <person name="Toshchakov S.V."/>
            <person name="Korzhenkov A."/>
            <person name="Samarov N.I."/>
            <person name="Kublanov I.V."/>
            <person name="Muntyan M.S."/>
            <person name="Sorokin D.Y."/>
        </authorList>
    </citation>
    <scope>NUCLEOTIDE SEQUENCE [LARGE SCALE GENOMIC DNA]</scope>
    <source>
        <strain evidence="1 2">Omega</strain>
    </source>
</reference>
<dbReference type="Pfam" id="PF05960">
    <property type="entry name" value="DUF885"/>
    <property type="match status" value="1"/>
</dbReference>
<organism evidence="1 2">
    <name type="scientific">Cyclonatronum proteinivorum</name>
    <dbReference type="NCBI Taxonomy" id="1457365"/>
    <lineage>
        <taxon>Bacteria</taxon>
        <taxon>Pseudomonadati</taxon>
        <taxon>Balneolota</taxon>
        <taxon>Balneolia</taxon>
        <taxon>Balneolales</taxon>
        <taxon>Cyclonatronaceae</taxon>
        <taxon>Cyclonatronum</taxon>
    </lineage>
</organism>
<dbReference type="Proteomes" id="UP000254808">
    <property type="component" value="Chromosome"/>
</dbReference>
<evidence type="ECO:0000313" key="2">
    <source>
        <dbReference type="Proteomes" id="UP000254808"/>
    </source>
</evidence>
<gene>
    <name evidence="1" type="ORF">CYPRO_0289</name>
</gene>
<dbReference type="AlphaFoldDB" id="A0A345UGH5"/>
<accession>A0A345UGH5</accession>
<proteinExistence type="predicted"/>
<dbReference type="InterPro" id="IPR010281">
    <property type="entry name" value="DUF885"/>
</dbReference>
<dbReference type="PANTHER" id="PTHR33361">
    <property type="entry name" value="GLR0591 PROTEIN"/>
    <property type="match status" value="1"/>
</dbReference>